<reference evidence="10 11" key="1">
    <citation type="journal article" date="2021" name="Nat. Plants">
        <title>The Taxus genome provides insights into paclitaxel biosynthesis.</title>
        <authorList>
            <person name="Xiong X."/>
            <person name="Gou J."/>
            <person name="Liao Q."/>
            <person name="Li Y."/>
            <person name="Zhou Q."/>
            <person name="Bi G."/>
            <person name="Li C."/>
            <person name="Du R."/>
            <person name="Wang X."/>
            <person name="Sun T."/>
            <person name="Guo L."/>
            <person name="Liang H."/>
            <person name="Lu P."/>
            <person name="Wu Y."/>
            <person name="Zhang Z."/>
            <person name="Ro D.K."/>
            <person name="Shang Y."/>
            <person name="Huang S."/>
            <person name="Yan J."/>
        </authorList>
    </citation>
    <scope>NUCLEOTIDE SEQUENCE [LARGE SCALE GENOMIC DNA]</scope>
    <source>
        <strain evidence="10">Ta-2019</strain>
    </source>
</reference>
<feature type="non-terminal residue" evidence="10">
    <location>
        <position position="272"/>
    </location>
</feature>
<comment type="subcellular location">
    <subcellularLocation>
        <location evidence="1">Membrane</location>
        <topology evidence="1">Multi-pass membrane protein</topology>
    </subcellularLocation>
</comment>
<feature type="transmembrane region" description="Helical" evidence="8">
    <location>
        <begin position="134"/>
        <end position="154"/>
    </location>
</feature>
<dbReference type="InterPro" id="IPR013057">
    <property type="entry name" value="AA_transpt_TM"/>
</dbReference>
<evidence type="ECO:0000313" key="11">
    <source>
        <dbReference type="Proteomes" id="UP000824469"/>
    </source>
</evidence>
<comment type="caution">
    <text evidence="10">The sequence shown here is derived from an EMBL/GenBank/DDBJ whole genome shotgun (WGS) entry which is preliminary data.</text>
</comment>
<dbReference type="EMBL" id="JAHRHJ020000007">
    <property type="protein sequence ID" value="KAH9309407.1"/>
    <property type="molecule type" value="Genomic_DNA"/>
</dbReference>
<sequence>SLKVTSALSVALAVLFVMITAGISVFKLFSGDIHMPRLFPNVVDHASLWKLFTAVPVLITAYLCHYNVHPIQRELKTSSQMQGIVQVALTLCTTIYIATSLFGYTLFGDQTMDDVLANFDRDLGVPYSAILNDIVRISYAVHLMFVFPVLHFALRLNLDGLIFPAARPLTSDIQRFVLITTGLVGIVFVGAVFIPSIWLAFQFTGATAAVCLGFIFPGAIALRDTHGISTRKDKFVALFMIILAGISCSIAVYSDFDQLLKKSSTVPSPPIS</sequence>
<evidence type="ECO:0000256" key="1">
    <source>
        <dbReference type="ARBA" id="ARBA00004141"/>
    </source>
</evidence>
<evidence type="ECO:0000256" key="2">
    <source>
        <dbReference type="ARBA" id="ARBA00008066"/>
    </source>
</evidence>
<proteinExistence type="inferred from homology"/>
<dbReference type="GO" id="GO:0015179">
    <property type="term" value="F:L-amino acid transmembrane transporter activity"/>
    <property type="evidence" value="ECO:0007669"/>
    <property type="project" value="TreeGrafter"/>
</dbReference>
<evidence type="ECO:0000256" key="5">
    <source>
        <dbReference type="ARBA" id="ARBA00022970"/>
    </source>
</evidence>
<evidence type="ECO:0000256" key="8">
    <source>
        <dbReference type="SAM" id="Phobius"/>
    </source>
</evidence>
<dbReference type="AlphaFoldDB" id="A0AA38FRP1"/>
<feature type="transmembrane region" description="Helical" evidence="8">
    <location>
        <begin position="84"/>
        <end position="107"/>
    </location>
</feature>
<name>A0AA38FRP1_TAXCH</name>
<feature type="transmembrane region" description="Helical" evidence="8">
    <location>
        <begin position="200"/>
        <end position="223"/>
    </location>
</feature>
<evidence type="ECO:0000256" key="4">
    <source>
        <dbReference type="ARBA" id="ARBA00022692"/>
    </source>
</evidence>
<dbReference type="Pfam" id="PF01490">
    <property type="entry name" value="Aa_trans"/>
    <property type="match status" value="1"/>
</dbReference>
<keyword evidence="4 8" id="KW-0812">Transmembrane</keyword>
<dbReference type="Proteomes" id="UP000824469">
    <property type="component" value="Unassembled WGS sequence"/>
</dbReference>
<keyword evidence="5" id="KW-0029">Amino-acid transport</keyword>
<comment type="similarity">
    <text evidence="2">Belongs to the amino acid/polyamine transporter 2 family.</text>
</comment>
<keyword evidence="6 8" id="KW-1133">Transmembrane helix</keyword>
<dbReference type="GO" id="GO:0031090">
    <property type="term" value="C:organelle membrane"/>
    <property type="evidence" value="ECO:0007669"/>
    <property type="project" value="UniProtKB-ARBA"/>
</dbReference>
<organism evidence="10 11">
    <name type="scientific">Taxus chinensis</name>
    <name type="common">Chinese yew</name>
    <name type="synonym">Taxus wallichiana var. chinensis</name>
    <dbReference type="NCBI Taxonomy" id="29808"/>
    <lineage>
        <taxon>Eukaryota</taxon>
        <taxon>Viridiplantae</taxon>
        <taxon>Streptophyta</taxon>
        <taxon>Embryophyta</taxon>
        <taxon>Tracheophyta</taxon>
        <taxon>Spermatophyta</taxon>
        <taxon>Pinopsida</taxon>
        <taxon>Pinidae</taxon>
        <taxon>Conifers II</taxon>
        <taxon>Cupressales</taxon>
        <taxon>Taxaceae</taxon>
        <taxon>Taxus</taxon>
    </lineage>
</organism>
<evidence type="ECO:0000259" key="9">
    <source>
        <dbReference type="Pfam" id="PF01490"/>
    </source>
</evidence>
<protein>
    <recommendedName>
        <fullName evidence="9">Amino acid transporter transmembrane domain-containing protein</fullName>
    </recommendedName>
</protein>
<gene>
    <name evidence="10" type="ORF">KI387_037318</name>
</gene>
<keyword evidence="7 8" id="KW-0472">Membrane</keyword>
<dbReference type="PANTHER" id="PTHR22950">
    <property type="entry name" value="AMINO ACID TRANSPORTER"/>
    <property type="match status" value="1"/>
</dbReference>
<feature type="transmembrane region" description="Helical" evidence="8">
    <location>
        <begin position="235"/>
        <end position="254"/>
    </location>
</feature>
<evidence type="ECO:0000256" key="3">
    <source>
        <dbReference type="ARBA" id="ARBA00022448"/>
    </source>
</evidence>
<feature type="domain" description="Amino acid transporter transmembrane" evidence="9">
    <location>
        <begin position="7"/>
        <end position="253"/>
    </location>
</feature>
<dbReference type="PANTHER" id="PTHR22950:SF458">
    <property type="entry name" value="SODIUM-COUPLED NEUTRAL AMINO ACID TRANSPORTER 11-RELATED"/>
    <property type="match status" value="1"/>
</dbReference>
<evidence type="ECO:0000256" key="7">
    <source>
        <dbReference type="ARBA" id="ARBA00023136"/>
    </source>
</evidence>
<accession>A0AA38FRP1</accession>
<feature type="transmembrane region" description="Helical" evidence="8">
    <location>
        <begin position="7"/>
        <end position="26"/>
    </location>
</feature>
<evidence type="ECO:0000313" key="10">
    <source>
        <dbReference type="EMBL" id="KAH9309407.1"/>
    </source>
</evidence>
<dbReference type="OMA" id="CTTIYIA"/>
<feature type="transmembrane region" description="Helical" evidence="8">
    <location>
        <begin position="46"/>
        <end position="64"/>
    </location>
</feature>
<feature type="transmembrane region" description="Helical" evidence="8">
    <location>
        <begin position="175"/>
        <end position="194"/>
    </location>
</feature>
<evidence type="ECO:0000256" key="6">
    <source>
        <dbReference type="ARBA" id="ARBA00022989"/>
    </source>
</evidence>
<keyword evidence="11" id="KW-1185">Reference proteome</keyword>
<keyword evidence="3" id="KW-0813">Transport</keyword>